<dbReference type="EMBL" id="JAUHHV010000010">
    <property type="protein sequence ID" value="KAK1410744.1"/>
    <property type="molecule type" value="Genomic_DNA"/>
</dbReference>
<dbReference type="Proteomes" id="UP001229421">
    <property type="component" value="Unassembled WGS sequence"/>
</dbReference>
<evidence type="ECO:0000313" key="2">
    <source>
        <dbReference type="Proteomes" id="UP001229421"/>
    </source>
</evidence>
<comment type="caution">
    <text evidence="1">The sequence shown here is derived from an EMBL/GenBank/DDBJ whole genome shotgun (WGS) entry which is preliminary data.</text>
</comment>
<sequence>MLMNFVGILGRLIFGICSFYLIQNKSGWRNGGRDNRGEQRWQVVWDLSHIGGMGYKKQELGCIKRSLGIEYRYLCAWGNDAANEVITEARQLLVENYFQTPSLA</sequence>
<reference evidence="1" key="1">
    <citation type="journal article" date="2023" name="bioRxiv">
        <title>Improved chromosome-level genome assembly for marigold (Tagetes erecta).</title>
        <authorList>
            <person name="Jiang F."/>
            <person name="Yuan L."/>
            <person name="Wang S."/>
            <person name="Wang H."/>
            <person name="Xu D."/>
            <person name="Wang A."/>
            <person name="Fan W."/>
        </authorList>
    </citation>
    <scope>NUCLEOTIDE SEQUENCE</scope>
    <source>
        <strain evidence="1">WSJ</strain>
        <tissue evidence="1">Leaf</tissue>
    </source>
</reference>
<protein>
    <submittedName>
        <fullName evidence="1">Uncharacterized protein</fullName>
    </submittedName>
</protein>
<name>A0AAD8JW77_TARER</name>
<keyword evidence="2" id="KW-1185">Reference proteome</keyword>
<gene>
    <name evidence="1" type="ORF">QVD17_37283</name>
</gene>
<dbReference type="AlphaFoldDB" id="A0AAD8JW77"/>
<proteinExistence type="predicted"/>
<evidence type="ECO:0000313" key="1">
    <source>
        <dbReference type="EMBL" id="KAK1410744.1"/>
    </source>
</evidence>
<organism evidence="1 2">
    <name type="scientific">Tagetes erecta</name>
    <name type="common">African marigold</name>
    <dbReference type="NCBI Taxonomy" id="13708"/>
    <lineage>
        <taxon>Eukaryota</taxon>
        <taxon>Viridiplantae</taxon>
        <taxon>Streptophyta</taxon>
        <taxon>Embryophyta</taxon>
        <taxon>Tracheophyta</taxon>
        <taxon>Spermatophyta</taxon>
        <taxon>Magnoliopsida</taxon>
        <taxon>eudicotyledons</taxon>
        <taxon>Gunneridae</taxon>
        <taxon>Pentapetalae</taxon>
        <taxon>asterids</taxon>
        <taxon>campanulids</taxon>
        <taxon>Asterales</taxon>
        <taxon>Asteraceae</taxon>
        <taxon>Asteroideae</taxon>
        <taxon>Heliantheae alliance</taxon>
        <taxon>Tageteae</taxon>
        <taxon>Tagetes</taxon>
    </lineage>
</organism>
<accession>A0AAD8JW77</accession>